<evidence type="ECO:0000313" key="2">
    <source>
        <dbReference type="EMBL" id="MBB5373792.1"/>
    </source>
</evidence>
<dbReference type="SUPFAM" id="SSF53448">
    <property type="entry name" value="Nucleotide-diphospho-sugar transferases"/>
    <property type="match status" value="1"/>
</dbReference>
<gene>
    <name evidence="2" type="ORF">HNP71_002057</name>
</gene>
<dbReference type="AlphaFoldDB" id="A0A840VUB4"/>
<dbReference type="Gene3D" id="3.90.550.10">
    <property type="entry name" value="Spore Coat Polysaccharide Biosynthesis Protein SpsA, Chain A"/>
    <property type="match status" value="1"/>
</dbReference>
<feature type="domain" description="Glycosyltransferase 2-like" evidence="1">
    <location>
        <begin position="17"/>
        <end position="130"/>
    </location>
</feature>
<dbReference type="InterPro" id="IPR029044">
    <property type="entry name" value="Nucleotide-diphossugar_trans"/>
</dbReference>
<evidence type="ECO:0000259" key="1">
    <source>
        <dbReference type="Pfam" id="PF00535"/>
    </source>
</evidence>
<evidence type="ECO:0000313" key="3">
    <source>
        <dbReference type="Proteomes" id="UP000553706"/>
    </source>
</evidence>
<comment type="caution">
    <text evidence="2">The sequence shown here is derived from an EMBL/GenBank/DDBJ whole genome shotgun (WGS) entry which is preliminary data.</text>
</comment>
<organism evidence="2 3">
    <name type="scientific">Acidocella aromatica</name>
    <dbReference type="NCBI Taxonomy" id="1303579"/>
    <lineage>
        <taxon>Bacteria</taxon>
        <taxon>Pseudomonadati</taxon>
        <taxon>Pseudomonadota</taxon>
        <taxon>Alphaproteobacteria</taxon>
        <taxon>Acetobacterales</taxon>
        <taxon>Acidocellaceae</taxon>
        <taxon>Acidocella</taxon>
    </lineage>
</organism>
<dbReference type="Proteomes" id="UP000553706">
    <property type="component" value="Unassembled WGS sequence"/>
</dbReference>
<sequence length="328" mass="35941">MSDNATRNSASEELIDVVLPCYNAAEWIDEFVQGLLTHDNVNWRLIARDDGSKDGTLALLKGWQEKLGARMLLLDPDAPKNLGLIGNYDAVLAATTADWVLTADPDDVWLPARLPLTVAALKRVEAECGVNVPVAVCTDAMVVDGQLNPVAPSFWRWSKARPLATPSLPRMAMDSVALGSTMAVNRALLEKALPLPTGAAYQDWWMALVAVAFGRFVALPEVTIKYRRHGENATKDPLSVTLGKRLSRLSNAPAAVRARLDYLLRQAGRQAGTFATRYEATLDEANLAALKRLSALPDAPVLAKRLWILRHGLWFSSYTKNIGLLMFI</sequence>
<dbReference type="RefSeq" id="WP_183266809.1">
    <property type="nucleotide sequence ID" value="NZ_JACHFJ010000009.1"/>
</dbReference>
<dbReference type="PANTHER" id="PTHR43685">
    <property type="entry name" value="GLYCOSYLTRANSFERASE"/>
    <property type="match status" value="1"/>
</dbReference>
<dbReference type="InterPro" id="IPR050834">
    <property type="entry name" value="Glycosyltransf_2"/>
</dbReference>
<dbReference type="InterPro" id="IPR001173">
    <property type="entry name" value="Glyco_trans_2-like"/>
</dbReference>
<dbReference type="EMBL" id="JACHFJ010000009">
    <property type="protein sequence ID" value="MBB5373792.1"/>
    <property type="molecule type" value="Genomic_DNA"/>
</dbReference>
<name>A0A840VUB4_9PROT</name>
<protein>
    <recommendedName>
        <fullName evidence="1">Glycosyltransferase 2-like domain-containing protein</fullName>
    </recommendedName>
</protein>
<keyword evidence="3" id="KW-1185">Reference proteome</keyword>
<dbReference type="PANTHER" id="PTHR43685:SF2">
    <property type="entry name" value="GLYCOSYLTRANSFERASE 2-LIKE DOMAIN-CONTAINING PROTEIN"/>
    <property type="match status" value="1"/>
</dbReference>
<accession>A0A840VUB4</accession>
<proteinExistence type="predicted"/>
<dbReference type="Pfam" id="PF00535">
    <property type="entry name" value="Glycos_transf_2"/>
    <property type="match status" value="1"/>
</dbReference>
<reference evidence="2 3" key="1">
    <citation type="submission" date="2020-08" db="EMBL/GenBank/DDBJ databases">
        <title>Genomic Encyclopedia of Type Strains, Phase IV (KMG-IV): sequencing the most valuable type-strain genomes for metagenomic binning, comparative biology and taxonomic classification.</title>
        <authorList>
            <person name="Goeker M."/>
        </authorList>
    </citation>
    <scope>NUCLEOTIDE SEQUENCE [LARGE SCALE GENOMIC DNA]</scope>
    <source>
        <strain evidence="2 3">DSM 27026</strain>
    </source>
</reference>